<protein>
    <submittedName>
        <fullName evidence="1">Uncharacterized protein</fullName>
    </submittedName>
</protein>
<gene>
    <name evidence="1" type="ORF">E2C01_094076</name>
</gene>
<dbReference type="EMBL" id="VSRR010115193">
    <property type="protein sequence ID" value="MPC98696.1"/>
    <property type="molecule type" value="Genomic_DNA"/>
</dbReference>
<sequence>MKWWWPRWALEAAQSGGSAVILRETPPTAFLMVARGHLASPRGTLHLPWTRHYSPPAPRSPSPTEYYG</sequence>
<reference evidence="1 2" key="1">
    <citation type="submission" date="2019-05" db="EMBL/GenBank/DDBJ databases">
        <title>Another draft genome of Portunus trituberculatus and its Hox gene families provides insights of decapod evolution.</title>
        <authorList>
            <person name="Jeong J.-H."/>
            <person name="Song I."/>
            <person name="Kim S."/>
            <person name="Choi T."/>
            <person name="Kim D."/>
            <person name="Ryu S."/>
            <person name="Kim W."/>
        </authorList>
    </citation>
    <scope>NUCLEOTIDE SEQUENCE [LARGE SCALE GENOMIC DNA]</scope>
    <source>
        <tissue evidence="1">Muscle</tissue>
    </source>
</reference>
<name>A0A5B7JWN4_PORTR</name>
<dbReference type="AlphaFoldDB" id="A0A5B7JWN4"/>
<accession>A0A5B7JWN4</accession>
<comment type="caution">
    <text evidence="1">The sequence shown here is derived from an EMBL/GenBank/DDBJ whole genome shotgun (WGS) entry which is preliminary data.</text>
</comment>
<dbReference type="Proteomes" id="UP000324222">
    <property type="component" value="Unassembled WGS sequence"/>
</dbReference>
<keyword evidence="2" id="KW-1185">Reference proteome</keyword>
<evidence type="ECO:0000313" key="2">
    <source>
        <dbReference type="Proteomes" id="UP000324222"/>
    </source>
</evidence>
<evidence type="ECO:0000313" key="1">
    <source>
        <dbReference type="EMBL" id="MPC98696.1"/>
    </source>
</evidence>
<proteinExistence type="predicted"/>
<organism evidence="1 2">
    <name type="scientific">Portunus trituberculatus</name>
    <name type="common">Swimming crab</name>
    <name type="synonym">Neptunus trituberculatus</name>
    <dbReference type="NCBI Taxonomy" id="210409"/>
    <lineage>
        <taxon>Eukaryota</taxon>
        <taxon>Metazoa</taxon>
        <taxon>Ecdysozoa</taxon>
        <taxon>Arthropoda</taxon>
        <taxon>Crustacea</taxon>
        <taxon>Multicrustacea</taxon>
        <taxon>Malacostraca</taxon>
        <taxon>Eumalacostraca</taxon>
        <taxon>Eucarida</taxon>
        <taxon>Decapoda</taxon>
        <taxon>Pleocyemata</taxon>
        <taxon>Brachyura</taxon>
        <taxon>Eubrachyura</taxon>
        <taxon>Portunoidea</taxon>
        <taxon>Portunidae</taxon>
        <taxon>Portuninae</taxon>
        <taxon>Portunus</taxon>
    </lineage>
</organism>